<reference evidence="2" key="1">
    <citation type="submission" date="2014-11" db="EMBL/GenBank/DDBJ databases">
        <authorList>
            <person name="Otto D Thomas"/>
            <person name="Naeem Raeece"/>
        </authorList>
    </citation>
    <scope>NUCLEOTIDE SEQUENCE</scope>
</reference>
<dbReference type="EMBL" id="CDMZ01004976">
    <property type="protein sequence ID" value="CEM51557.1"/>
    <property type="molecule type" value="Genomic_DNA"/>
</dbReference>
<name>A0A0G4I3L7_9ALVE</name>
<protein>
    <submittedName>
        <fullName evidence="2">Uncharacterized protein</fullName>
    </submittedName>
</protein>
<dbReference type="VEuPathDB" id="CryptoDB:Cvel_10693"/>
<feature type="compositionally biased region" description="Basic and acidic residues" evidence="1">
    <location>
        <begin position="191"/>
        <end position="203"/>
    </location>
</feature>
<accession>A0A0G4I3L7</accession>
<sequence length="354" mass="38549">MESPIIPEWRLELLELRRRVDHQEQVTKRLEYSLQCALELLGSLKQSVGGAQQNPFPQSSPPPPKEDTQSDGAIFPTPWIPPSPRLTEVRQSSLLLSAPAPREAAATNTFLDGGMKVPPNDTATVRSGVASPRGSDVGFLLDEQLRVDGARGGRAAGGTVPKRGSTLILPSPPPHGLSESGPLPQSGLAKKSRDAEAKAEDQEHVAPGWMKSTEVWRHIRTIDWSQSLAKSSPYSALKGWGSICFSLLCTSDTGSPQGALPQSFDSRKNMSPEQKTLMVVLREIIGFATMGKPVSTAETRYRTCEGPDESNLNKALAESDTFLFKCIISSIILLNARRNESLTTGTREYFFRLA</sequence>
<feature type="region of interest" description="Disordered" evidence="1">
    <location>
        <begin position="150"/>
        <end position="203"/>
    </location>
</feature>
<evidence type="ECO:0000313" key="2">
    <source>
        <dbReference type="EMBL" id="CEM51557.1"/>
    </source>
</evidence>
<dbReference type="PhylomeDB" id="A0A0G4I3L7"/>
<dbReference type="AlphaFoldDB" id="A0A0G4I3L7"/>
<feature type="region of interest" description="Disordered" evidence="1">
    <location>
        <begin position="48"/>
        <end position="84"/>
    </location>
</feature>
<organism evidence="2">
    <name type="scientific">Chromera velia CCMP2878</name>
    <dbReference type="NCBI Taxonomy" id="1169474"/>
    <lineage>
        <taxon>Eukaryota</taxon>
        <taxon>Sar</taxon>
        <taxon>Alveolata</taxon>
        <taxon>Colpodellida</taxon>
        <taxon>Chromeraceae</taxon>
        <taxon>Chromera</taxon>
    </lineage>
</organism>
<feature type="region of interest" description="Disordered" evidence="1">
    <location>
        <begin position="109"/>
        <end position="135"/>
    </location>
</feature>
<gene>
    <name evidence="2" type="ORF">Cvel_10693</name>
</gene>
<evidence type="ECO:0000256" key="1">
    <source>
        <dbReference type="SAM" id="MobiDB-lite"/>
    </source>
</evidence>
<proteinExistence type="predicted"/>